<accession>A0A366DYT7</accession>
<dbReference type="InterPro" id="IPR000182">
    <property type="entry name" value="GNAT_dom"/>
</dbReference>
<keyword evidence="3" id="KW-1185">Reference proteome</keyword>
<dbReference type="Gene3D" id="3.40.630.30">
    <property type="match status" value="1"/>
</dbReference>
<dbReference type="Proteomes" id="UP000252254">
    <property type="component" value="Unassembled WGS sequence"/>
</dbReference>
<name>A0A366DYT7_9BACI</name>
<protein>
    <submittedName>
        <fullName evidence="2">RimJ/RimL family protein N-acetyltransferase</fullName>
    </submittedName>
</protein>
<evidence type="ECO:0000313" key="2">
    <source>
        <dbReference type="EMBL" id="RBO95217.1"/>
    </source>
</evidence>
<comment type="caution">
    <text evidence="2">The sequence shown here is derived from an EMBL/GenBank/DDBJ whole genome shotgun (WGS) entry which is preliminary data.</text>
</comment>
<sequence length="170" mass="19799">MSEYMIRVPKKADAPQIIDYVNLVAEETDNLTFGQGEFSVTVEAEEHLIEQSNNDPNRLFLIACEQDSVIAMMTFQARTRERLKHYGEFGLSVQKHYWGKGIAKSMLTQLIEWAKDNQQIRKINLEVRADNDRAIQLYKRVGFREEGRISRYFQIDDNFYDAIIMGLAID</sequence>
<evidence type="ECO:0000259" key="1">
    <source>
        <dbReference type="PROSITE" id="PS51186"/>
    </source>
</evidence>
<dbReference type="PROSITE" id="PS51186">
    <property type="entry name" value="GNAT"/>
    <property type="match status" value="1"/>
</dbReference>
<dbReference type="Pfam" id="PF00583">
    <property type="entry name" value="Acetyltransf_1"/>
    <property type="match status" value="1"/>
</dbReference>
<dbReference type="SUPFAM" id="SSF55729">
    <property type="entry name" value="Acyl-CoA N-acyltransferases (Nat)"/>
    <property type="match status" value="1"/>
</dbReference>
<dbReference type="STRING" id="200904.GCA_900168775_03444"/>
<dbReference type="InterPro" id="IPR016181">
    <property type="entry name" value="Acyl_CoA_acyltransferase"/>
</dbReference>
<organism evidence="2 3">
    <name type="scientific">Paraliobacillus ryukyuensis</name>
    <dbReference type="NCBI Taxonomy" id="200904"/>
    <lineage>
        <taxon>Bacteria</taxon>
        <taxon>Bacillati</taxon>
        <taxon>Bacillota</taxon>
        <taxon>Bacilli</taxon>
        <taxon>Bacillales</taxon>
        <taxon>Bacillaceae</taxon>
        <taxon>Paraliobacillus</taxon>
    </lineage>
</organism>
<dbReference type="RefSeq" id="WP_170126214.1">
    <property type="nucleotide sequence ID" value="NZ_BAABQN010000006.1"/>
</dbReference>
<gene>
    <name evidence="2" type="ORF">DES48_10954</name>
</gene>
<dbReference type="EMBL" id="QNRI01000009">
    <property type="protein sequence ID" value="RBO95217.1"/>
    <property type="molecule type" value="Genomic_DNA"/>
</dbReference>
<dbReference type="GO" id="GO:0016747">
    <property type="term" value="F:acyltransferase activity, transferring groups other than amino-acyl groups"/>
    <property type="evidence" value="ECO:0007669"/>
    <property type="project" value="InterPro"/>
</dbReference>
<dbReference type="CDD" id="cd04301">
    <property type="entry name" value="NAT_SF"/>
    <property type="match status" value="1"/>
</dbReference>
<reference evidence="2 3" key="1">
    <citation type="submission" date="2018-06" db="EMBL/GenBank/DDBJ databases">
        <title>Genomic Encyclopedia of Type Strains, Phase IV (KMG-IV): sequencing the most valuable type-strain genomes for metagenomic binning, comparative biology and taxonomic classification.</title>
        <authorList>
            <person name="Goeker M."/>
        </authorList>
    </citation>
    <scope>NUCLEOTIDE SEQUENCE [LARGE SCALE GENOMIC DNA]</scope>
    <source>
        <strain evidence="2 3">DSM 15140</strain>
    </source>
</reference>
<feature type="domain" description="N-acetyltransferase" evidence="1">
    <location>
        <begin position="4"/>
        <end position="170"/>
    </location>
</feature>
<dbReference type="AlphaFoldDB" id="A0A366DYT7"/>
<evidence type="ECO:0000313" key="3">
    <source>
        <dbReference type="Proteomes" id="UP000252254"/>
    </source>
</evidence>
<keyword evidence="2" id="KW-0808">Transferase</keyword>
<dbReference type="PANTHER" id="PTHR43415:SF3">
    <property type="entry name" value="GNAT-FAMILY ACETYLTRANSFERASE"/>
    <property type="match status" value="1"/>
</dbReference>
<dbReference type="PANTHER" id="PTHR43415">
    <property type="entry name" value="SPERMIDINE N(1)-ACETYLTRANSFERASE"/>
    <property type="match status" value="1"/>
</dbReference>
<proteinExistence type="predicted"/>